<feature type="domain" description="CAAX prenyl protease 2/Lysostaphin resistance protein A-like" evidence="1">
    <location>
        <begin position="98"/>
        <end position="178"/>
    </location>
</feature>
<evidence type="ECO:0000313" key="3">
    <source>
        <dbReference type="Proteomes" id="UP000217696"/>
    </source>
</evidence>
<evidence type="ECO:0000259" key="1">
    <source>
        <dbReference type="Pfam" id="PF02517"/>
    </source>
</evidence>
<proteinExistence type="predicted"/>
<organism evidence="2 3">
    <name type="scientific">Aneurinibacillus soli</name>
    <dbReference type="NCBI Taxonomy" id="1500254"/>
    <lineage>
        <taxon>Bacteria</taxon>
        <taxon>Bacillati</taxon>
        <taxon>Bacillota</taxon>
        <taxon>Bacilli</taxon>
        <taxon>Bacillales</taxon>
        <taxon>Paenibacillaceae</taxon>
        <taxon>Aneurinibacillus group</taxon>
        <taxon>Aneurinibacillus</taxon>
    </lineage>
</organism>
<dbReference type="Proteomes" id="UP000217696">
    <property type="component" value="Chromosome"/>
</dbReference>
<sequence length="199" mass="22359">MDVRKMGLTSRVLAINVYMTQGILLLCGLVGLYWFYIRSGRGWQEIFTLADWQSGVLYGTLVALFVIVAEVVLLVVLPRGMFDDGGVNELLFRDLSGVQIISLCLVVAVSEELLFRAVIQPGLGIWWTSILFTVVHVRYWKKWVMVAVVFGISLLFGALVVRTGAVWAAIWAHFLIDVALGYFVKKGWFIHKMEENSGV</sequence>
<dbReference type="InterPro" id="IPR003675">
    <property type="entry name" value="Rce1/LyrA-like_dom"/>
</dbReference>
<dbReference type="GO" id="GO:0006508">
    <property type="term" value="P:proteolysis"/>
    <property type="evidence" value="ECO:0007669"/>
    <property type="project" value="UniProtKB-KW"/>
</dbReference>
<reference evidence="2 3" key="1">
    <citation type="submission" date="2015-12" db="EMBL/GenBank/DDBJ databases">
        <title>Genome sequence of Aneurinibacillus soli.</title>
        <authorList>
            <person name="Lee J.S."/>
            <person name="Lee K.C."/>
            <person name="Kim K.K."/>
            <person name="Lee B.W."/>
        </authorList>
    </citation>
    <scope>NUCLEOTIDE SEQUENCE [LARGE SCALE GENOMIC DNA]</scope>
    <source>
        <strain evidence="2 3">CB4</strain>
    </source>
</reference>
<dbReference type="AlphaFoldDB" id="A0A0U5AYT1"/>
<dbReference type="Pfam" id="PF02517">
    <property type="entry name" value="Rce1-like"/>
    <property type="match status" value="1"/>
</dbReference>
<dbReference type="KEGG" id="asoc:CB4_03110"/>
<dbReference type="GO" id="GO:0080120">
    <property type="term" value="P:CAAX-box protein maturation"/>
    <property type="evidence" value="ECO:0007669"/>
    <property type="project" value="UniProtKB-ARBA"/>
</dbReference>
<dbReference type="EMBL" id="AP017312">
    <property type="protein sequence ID" value="BAU28933.1"/>
    <property type="molecule type" value="Genomic_DNA"/>
</dbReference>
<keyword evidence="2" id="KW-0378">Hydrolase</keyword>
<name>A0A0U5AYT1_9BACL</name>
<dbReference type="RefSeq" id="WP_157738004.1">
    <property type="nucleotide sequence ID" value="NZ_AP017312.1"/>
</dbReference>
<protein>
    <submittedName>
        <fullName evidence="2">CAAX amino terminal protease self-immunity</fullName>
    </submittedName>
</protein>
<keyword evidence="3" id="KW-1185">Reference proteome</keyword>
<dbReference type="GO" id="GO:0004175">
    <property type="term" value="F:endopeptidase activity"/>
    <property type="evidence" value="ECO:0007669"/>
    <property type="project" value="UniProtKB-ARBA"/>
</dbReference>
<accession>A0A0U5AYT1</accession>
<gene>
    <name evidence="2" type="ORF">CB4_03110</name>
</gene>
<evidence type="ECO:0000313" key="2">
    <source>
        <dbReference type="EMBL" id="BAU28933.1"/>
    </source>
</evidence>
<keyword evidence="2" id="KW-0645">Protease</keyword>